<dbReference type="Gene3D" id="2.130.10.10">
    <property type="entry name" value="YVTN repeat-like/Quinoprotein amine dehydrogenase"/>
    <property type="match status" value="1"/>
</dbReference>
<evidence type="ECO:0000259" key="11">
    <source>
        <dbReference type="Pfam" id="PF16529"/>
    </source>
</evidence>
<organism evidence="13 14">
    <name type="scientific">Brassica napus</name>
    <name type="common">Rape</name>
    <dbReference type="NCBI Taxonomy" id="3708"/>
    <lineage>
        <taxon>Eukaryota</taxon>
        <taxon>Viridiplantae</taxon>
        <taxon>Streptophyta</taxon>
        <taxon>Embryophyta</taxon>
        <taxon>Tracheophyta</taxon>
        <taxon>Spermatophyta</taxon>
        <taxon>Magnoliopsida</taxon>
        <taxon>eudicotyledons</taxon>
        <taxon>Gunneridae</taxon>
        <taxon>Pentapetalae</taxon>
        <taxon>rosids</taxon>
        <taxon>malvids</taxon>
        <taxon>Brassicales</taxon>
        <taxon>Brassicaceae</taxon>
        <taxon>Brassiceae</taxon>
        <taxon>Brassica</taxon>
    </lineage>
</organism>
<comment type="subcellular location">
    <subcellularLocation>
        <location evidence="1">Cytoplasm</location>
        <location evidence="1">P-body</location>
    </subcellularLocation>
</comment>
<feature type="region of interest" description="Disordered" evidence="10">
    <location>
        <begin position="1038"/>
        <end position="1057"/>
    </location>
</feature>
<comment type="similarity">
    <text evidence="2">Belongs to the WD repeat EDC4 family.</text>
</comment>
<dbReference type="Gramene" id="CDY23580">
    <property type="protein sequence ID" value="CDY23580"/>
    <property type="gene ID" value="GSBRNA2T00023775001"/>
</dbReference>
<evidence type="ECO:0000256" key="5">
    <source>
        <dbReference type="ARBA" id="ARBA00022574"/>
    </source>
</evidence>
<evidence type="ECO:0000256" key="4">
    <source>
        <dbReference type="ARBA" id="ARBA00022553"/>
    </source>
</evidence>
<keyword evidence="3" id="KW-0963">Cytoplasm</keyword>
<feature type="repeat" description="WD" evidence="9">
    <location>
        <begin position="266"/>
        <end position="299"/>
    </location>
</feature>
<dbReference type="PROSITE" id="PS50294">
    <property type="entry name" value="WD_REPEATS_REGION"/>
    <property type="match status" value="1"/>
</dbReference>
<dbReference type="GO" id="GO:0006397">
    <property type="term" value="P:mRNA processing"/>
    <property type="evidence" value="ECO:0007669"/>
    <property type="project" value="UniProtKB-KW"/>
</dbReference>
<evidence type="ECO:0000259" key="12">
    <source>
        <dbReference type="Pfam" id="PF21289"/>
    </source>
</evidence>
<feature type="compositionally biased region" description="Polar residues" evidence="10">
    <location>
        <begin position="744"/>
        <end position="753"/>
    </location>
</feature>
<dbReference type="Proteomes" id="UP000028999">
    <property type="component" value="Unassembled WGS sequence"/>
</dbReference>
<dbReference type="InterPro" id="IPR049404">
    <property type="entry name" value="EDC4_C"/>
</dbReference>
<dbReference type="PaxDb" id="3708-A0A078GAY2"/>
<dbReference type="InterPro" id="IPR044938">
    <property type="entry name" value="EDC4_C_sf"/>
</dbReference>
<keyword evidence="4" id="KW-0597">Phosphoprotein</keyword>
<dbReference type="SUPFAM" id="SSF50978">
    <property type="entry name" value="WD40 repeat-like"/>
    <property type="match status" value="1"/>
</dbReference>
<dbReference type="Pfam" id="PF21289">
    <property type="entry name" value="EDC4_C"/>
    <property type="match status" value="1"/>
</dbReference>
<dbReference type="EMBL" id="LK032145">
    <property type="protein sequence ID" value="CDY23580.1"/>
    <property type="molecule type" value="Genomic_DNA"/>
</dbReference>
<feature type="domain" description="Enhancer of mRNA-decapping protein 4 WD40 repeat region" evidence="11">
    <location>
        <begin position="100"/>
        <end position="412"/>
    </location>
</feature>
<dbReference type="Gene3D" id="1.10.220.100">
    <property type="entry name" value="conserved c-terminal region of ge- 1"/>
    <property type="match status" value="1"/>
</dbReference>
<feature type="compositionally biased region" description="Low complexity" evidence="10">
    <location>
        <begin position="1"/>
        <end position="10"/>
    </location>
</feature>
<evidence type="ECO:0000256" key="6">
    <source>
        <dbReference type="ARBA" id="ARBA00022664"/>
    </source>
</evidence>
<dbReference type="InterPro" id="IPR036322">
    <property type="entry name" value="WD40_repeat_dom_sf"/>
</dbReference>
<dbReference type="FunFam" id="2.130.10.10:FF:000232">
    <property type="entry name" value="enhancer of mRNA-decapping protein 4"/>
    <property type="match status" value="1"/>
</dbReference>
<dbReference type="AlphaFoldDB" id="A0A078GAY2"/>
<dbReference type="PANTHER" id="PTHR15598">
    <property type="entry name" value="ENHANCER OF MRNA-DECAPPING PROTEIN 4"/>
    <property type="match status" value="1"/>
</dbReference>
<sequence>MASSPGNTNPNNPPPFDLGTLFKPSSSPFPTPPASYPPPAGPFLHNEAVTSSSSSPAANLHQQQRTLSCKFPMGRRLSGEHAVYDVDVRLHGEIQPQLEVTPITKYGSDPQLVVGRQIAVSKVYICYGLKGGSIRVLNINTALRALFRGHSQRVTDMAFFAQDVHLLASVSLDGKVFVWKISEGSEGDDDPQITGKIVLALQILGEEDTKHPRVCWHSHKQEILVVSIGKHVLLIDTSKVGRGEVFSSESPIQCHLDKLVDGVKIVGKHDGEVTDLSICQWMTTRLVSSSVDGTVKIWKDFMAQPVAVLRPHDGYPVNSSTFVTSPERPDHIILITGGPLNREMKIWVPAGEEGWLLSAESESWNCTQKLDLKSSTEPRAEMAFFNQITALSEAGLLLLANAKRNAIYAVHLDYGSSPADTRMDFLSEFTVTMPILSFIGTHDPSEEPIVKVYCVQTQAIQQYTLDLCLCLPPSGEENVGLEKSDSKPSGLKPTEFPSVDSVPKPSILVNRSQGSASGDTTAPAIVPSNSEPRTSGLLSDTNGGGSAYATAAQLPLSPRLSSKLSGYQTPVEAFEQVESRYELSGKAPSADYGVDKHTFEESSSSEEKNITPDDDESGIRSSPSFFKHPTHLVKPSEFSMGVSSAETPVATEDKSDRVNNDASGTEIEASEVGEVNYHEETMNGTSESREKIFYSQALNLSTEMARDCYPNTDETKAYEQSVQADDSLESRDVSAKIPELVSSSGLPQLAATNSKGKKQKAKSSQNPNSSADSYNEKSQSLSHPLTDSLPQFLAMQETMNQIMVSQKEMQRQLSNAVNGPVTKEGKRLEVAIGRMIERSSKSNSDALWARLQEETVKSEKAMRDHSQQIVNATTNFMSKELNAMFEKTVKKEVSAIAPVIARAVTPAIEKTISSAITESFQRGLGDKAVNQLDRSVNSKIEATIPRHIQTQFQTSAIPVLQEALKSGLEASLIPSFERLCKTMLEQVDTALEKGIAEHTNAAQQRFEAGHSQLAHTLKETITSTSSVTQALSRELAESQRNRSGVLTGGSDPSVTQVSKGPVATLLEKVEAPMDPTAQLSRLVSEGKYEESFTSALQRSDVSIVSWLCAQVDLHRLLAMNPLPLSQGVLLSLLQQLACDISKDTSRKLGWMTDVVTAINPSDQMIVVHARRIFEQVYQILHHQLNAPGSDVSAIRLIMHVLNSMLMGCK</sequence>
<dbReference type="FunFam" id="1.10.220.100:FF:000001">
    <property type="entry name" value="Enhancer of mRNA-decapping protein 4"/>
    <property type="match status" value="1"/>
</dbReference>
<reference evidence="13 14" key="1">
    <citation type="journal article" date="2014" name="Science">
        <title>Plant genetics. Early allopolyploid evolution in the post-Neolithic Brassica napus oilseed genome.</title>
        <authorList>
            <person name="Chalhoub B."/>
            <person name="Denoeud F."/>
            <person name="Liu S."/>
            <person name="Parkin I.A."/>
            <person name="Tang H."/>
            <person name="Wang X."/>
            <person name="Chiquet J."/>
            <person name="Belcram H."/>
            <person name="Tong C."/>
            <person name="Samans B."/>
            <person name="Correa M."/>
            <person name="Da Silva C."/>
            <person name="Just J."/>
            <person name="Falentin C."/>
            <person name="Koh C.S."/>
            <person name="Le Clainche I."/>
            <person name="Bernard M."/>
            <person name="Bento P."/>
            <person name="Noel B."/>
            <person name="Labadie K."/>
            <person name="Alberti A."/>
            <person name="Charles M."/>
            <person name="Arnaud D."/>
            <person name="Guo H."/>
            <person name="Daviaud C."/>
            <person name="Alamery S."/>
            <person name="Jabbari K."/>
            <person name="Zhao M."/>
            <person name="Edger P.P."/>
            <person name="Chelaifa H."/>
            <person name="Tack D."/>
            <person name="Lassalle G."/>
            <person name="Mestiri I."/>
            <person name="Schnel N."/>
            <person name="Le Paslier M.C."/>
            <person name="Fan G."/>
            <person name="Renault V."/>
            <person name="Bayer P.E."/>
            <person name="Golicz A.A."/>
            <person name="Manoli S."/>
            <person name="Lee T.H."/>
            <person name="Thi V.H."/>
            <person name="Chalabi S."/>
            <person name="Hu Q."/>
            <person name="Fan C."/>
            <person name="Tollenaere R."/>
            <person name="Lu Y."/>
            <person name="Battail C."/>
            <person name="Shen J."/>
            <person name="Sidebottom C.H."/>
            <person name="Wang X."/>
            <person name="Canaguier A."/>
            <person name="Chauveau A."/>
            <person name="Berard A."/>
            <person name="Deniot G."/>
            <person name="Guan M."/>
            <person name="Liu Z."/>
            <person name="Sun F."/>
            <person name="Lim Y.P."/>
            <person name="Lyons E."/>
            <person name="Town C.D."/>
            <person name="Bancroft I."/>
            <person name="Wang X."/>
            <person name="Meng J."/>
            <person name="Ma J."/>
            <person name="Pires J.C."/>
            <person name="King G.J."/>
            <person name="Brunel D."/>
            <person name="Delourme R."/>
            <person name="Renard M."/>
            <person name="Aury J.M."/>
            <person name="Adams K.L."/>
            <person name="Batley J."/>
            <person name="Snowdon R.J."/>
            <person name="Tost J."/>
            <person name="Edwards D."/>
            <person name="Zhou Y."/>
            <person name="Hua W."/>
            <person name="Sharpe A.G."/>
            <person name="Paterson A.H."/>
            <person name="Guan C."/>
            <person name="Wincker P."/>
        </authorList>
    </citation>
    <scope>NUCLEOTIDE SEQUENCE [LARGE SCALE GENOMIC DNA]</scope>
    <source>
        <strain evidence="14">cv. Darmor-bzh</strain>
    </source>
</reference>
<dbReference type="InterPro" id="IPR015943">
    <property type="entry name" value="WD40/YVTN_repeat-like_dom_sf"/>
</dbReference>
<dbReference type="PROSITE" id="PS50082">
    <property type="entry name" value="WD_REPEATS_2"/>
    <property type="match status" value="2"/>
</dbReference>
<evidence type="ECO:0000256" key="3">
    <source>
        <dbReference type="ARBA" id="ARBA00022490"/>
    </source>
</evidence>
<dbReference type="GO" id="GO:0000932">
    <property type="term" value="C:P-body"/>
    <property type="evidence" value="ECO:0000318"/>
    <property type="project" value="GO_Central"/>
</dbReference>
<evidence type="ECO:0000256" key="2">
    <source>
        <dbReference type="ARBA" id="ARBA00009639"/>
    </source>
</evidence>
<evidence type="ECO:0000256" key="7">
    <source>
        <dbReference type="ARBA" id="ARBA00022737"/>
    </source>
</evidence>
<feature type="compositionally biased region" description="Polar residues" evidence="10">
    <location>
        <begin position="509"/>
        <end position="520"/>
    </location>
</feature>
<dbReference type="STRING" id="3708.A0A078GAY2"/>
<evidence type="ECO:0000313" key="13">
    <source>
        <dbReference type="EMBL" id="CDY23580.1"/>
    </source>
</evidence>
<dbReference type="SMART" id="SM00320">
    <property type="entry name" value="WD40"/>
    <property type="match status" value="2"/>
</dbReference>
<feature type="repeat" description="WD" evidence="9">
    <location>
        <begin position="147"/>
        <end position="189"/>
    </location>
</feature>
<feature type="region of interest" description="Disordered" evidence="10">
    <location>
        <begin position="744"/>
        <end position="784"/>
    </location>
</feature>
<feature type="domain" description="Enhancer of mRNA-decapping protein 4 C-terminal" evidence="12">
    <location>
        <begin position="1081"/>
        <end position="1186"/>
    </location>
</feature>
<feature type="compositionally biased region" description="Basic and acidic residues" evidence="10">
    <location>
        <begin position="593"/>
        <end position="611"/>
    </location>
</feature>
<gene>
    <name evidence="13" type="primary">BnaC05g40140D</name>
    <name evidence="13" type="ORF">GSBRNA2T00023775001</name>
</gene>
<dbReference type="PANTHER" id="PTHR15598:SF12">
    <property type="entry name" value="ENHANCER OF MRNA-DECAPPING PROTEIN 4 WD40 REPEAT REGION DOMAIN-CONTAINING PROTEIN"/>
    <property type="match status" value="1"/>
</dbReference>
<keyword evidence="6" id="KW-0507">mRNA processing</keyword>
<feature type="compositionally biased region" description="Polar residues" evidence="10">
    <location>
        <begin position="527"/>
        <end position="541"/>
    </location>
</feature>
<evidence type="ECO:0000256" key="8">
    <source>
        <dbReference type="ARBA" id="ARBA00023054"/>
    </source>
</evidence>
<dbReference type="InterPro" id="IPR045152">
    <property type="entry name" value="EDC4-like"/>
</dbReference>
<feature type="compositionally biased region" description="Polar residues" evidence="10">
    <location>
        <begin position="766"/>
        <end position="784"/>
    </location>
</feature>
<keyword evidence="8" id="KW-0175">Coiled coil</keyword>
<accession>A0A078GAY2</accession>
<protein>
    <submittedName>
        <fullName evidence="13">BnaC05g40140D protein</fullName>
    </submittedName>
</protein>
<name>A0A078GAY2_BRANA</name>
<dbReference type="GO" id="GO:0031087">
    <property type="term" value="P:deadenylation-independent decapping of nuclear-transcribed mRNA"/>
    <property type="evidence" value="ECO:0000318"/>
    <property type="project" value="GO_Central"/>
</dbReference>
<dbReference type="InterPro" id="IPR032401">
    <property type="entry name" value="EDC4_WD40"/>
</dbReference>
<feature type="compositionally biased region" description="Polar residues" evidence="10">
    <location>
        <begin position="48"/>
        <end position="63"/>
    </location>
</feature>
<dbReference type="OMA" id="YHETTEN"/>
<keyword evidence="7" id="KW-0677">Repeat</keyword>
<evidence type="ECO:0000256" key="9">
    <source>
        <dbReference type="PROSITE-ProRule" id="PRU00221"/>
    </source>
</evidence>
<evidence type="ECO:0000313" key="14">
    <source>
        <dbReference type="Proteomes" id="UP000028999"/>
    </source>
</evidence>
<evidence type="ECO:0000256" key="1">
    <source>
        <dbReference type="ARBA" id="ARBA00004201"/>
    </source>
</evidence>
<feature type="compositionally biased region" description="Pro residues" evidence="10">
    <location>
        <begin position="27"/>
        <end position="41"/>
    </location>
</feature>
<dbReference type="InterPro" id="IPR001680">
    <property type="entry name" value="WD40_rpt"/>
</dbReference>
<keyword evidence="5 9" id="KW-0853">WD repeat</keyword>
<keyword evidence="14" id="KW-1185">Reference proteome</keyword>
<evidence type="ECO:0000256" key="10">
    <source>
        <dbReference type="SAM" id="MobiDB-lite"/>
    </source>
</evidence>
<feature type="region of interest" description="Disordered" evidence="10">
    <location>
        <begin position="586"/>
        <end position="666"/>
    </location>
</feature>
<dbReference type="Pfam" id="PF16529">
    <property type="entry name" value="Ge1_WD40"/>
    <property type="match status" value="1"/>
</dbReference>
<feature type="region of interest" description="Disordered" evidence="10">
    <location>
        <begin position="1"/>
        <end position="63"/>
    </location>
</feature>
<proteinExistence type="inferred from homology"/>
<feature type="region of interest" description="Disordered" evidence="10">
    <location>
        <begin position="478"/>
        <end position="542"/>
    </location>
</feature>